<reference evidence="3 4" key="1">
    <citation type="submission" date="2018-01" db="EMBL/GenBank/DDBJ databases">
        <title>Genome sequence of a Cantenovulum-like bacteria.</title>
        <authorList>
            <person name="Tan W.R."/>
            <person name="Lau N.-S."/>
            <person name="Go F."/>
            <person name="Amirul A.-A.A."/>
        </authorList>
    </citation>
    <scope>NUCLEOTIDE SEQUENCE [LARGE SCALE GENOMIC DNA]</scope>
    <source>
        <strain evidence="3 4">CCB-QB4</strain>
    </source>
</reference>
<dbReference type="Pfam" id="PF01266">
    <property type="entry name" value="DAO"/>
    <property type="match status" value="1"/>
</dbReference>
<keyword evidence="1" id="KW-0560">Oxidoreductase</keyword>
<evidence type="ECO:0000313" key="3">
    <source>
        <dbReference type="EMBL" id="AWB65083.1"/>
    </source>
</evidence>
<dbReference type="KEGG" id="cate:C2869_00890"/>
<dbReference type="AlphaFoldDB" id="A0A2S0VLK0"/>
<dbReference type="GO" id="GO:0016491">
    <property type="term" value="F:oxidoreductase activity"/>
    <property type="evidence" value="ECO:0007669"/>
    <property type="project" value="UniProtKB-KW"/>
</dbReference>
<organism evidence="3 4">
    <name type="scientific">Saccharobesus litoralis</name>
    <dbReference type="NCBI Taxonomy" id="2172099"/>
    <lineage>
        <taxon>Bacteria</taxon>
        <taxon>Pseudomonadati</taxon>
        <taxon>Pseudomonadota</taxon>
        <taxon>Gammaproteobacteria</taxon>
        <taxon>Alteromonadales</taxon>
        <taxon>Alteromonadaceae</taxon>
        <taxon>Saccharobesus</taxon>
    </lineage>
</organism>
<dbReference type="SUPFAM" id="SSF51905">
    <property type="entry name" value="FAD/NAD(P)-binding domain"/>
    <property type="match status" value="1"/>
</dbReference>
<evidence type="ECO:0000313" key="4">
    <source>
        <dbReference type="Proteomes" id="UP000244441"/>
    </source>
</evidence>
<protein>
    <submittedName>
        <fullName evidence="3">FAD-dependent oxidoreductase</fullName>
    </submittedName>
</protein>
<dbReference type="EMBL" id="CP026604">
    <property type="protein sequence ID" value="AWB65083.1"/>
    <property type="molecule type" value="Genomic_DNA"/>
</dbReference>
<dbReference type="GO" id="GO:0005737">
    <property type="term" value="C:cytoplasm"/>
    <property type="evidence" value="ECO:0007669"/>
    <property type="project" value="TreeGrafter"/>
</dbReference>
<dbReference type="InterPro" id="IPR006076">
    <property type="entry name" value="FAD-dep_OxRdtase"/>
</dbReference>
<feature type="domain" description="FAD dependent oxidoreductase" evidence="2">
    <location>
        <begin position="13"/>
        <end position="394"/>
    </location>
</feature>
<dbReference type="Gene3D" id="3.50.50.60">
    <property type="entry name" value="FAD/NAD(P)-binding domain"/>
    <property type="match status" value="1"/>
</dbReference>
<sequence>MTSKSAQQPDIRVGIIGGGVGGATIALQLSALGVKVVLLEKASSLVSGPPFCHLHAGGNLYRDISDQQCFGLLKQSIDTAKLYKQAIDYRPTIVAVPKRDKGSPNDVIVRLKKLQQEYQRLIQADPQNQVLGKASHYYTLFERKEIEQLAQLPTPDNPQTPQQWMIEFAKNVDLEQLQFPLALVQEYGISTFRLAASVSLALQNSTNCQVYTDTQVTGVSQNENSNTKYNHNSNTNTKHNNKGWVITAEHQGKPQTFTVDYLINACGFKTGSIDDMLGLNRPRMVEFKAAYISRRPSASNNWPEVVFHGERGTHNGMTQLTPYPDGYFQIHGMTPEITLFEQGLVASKQHTAQPQLPAKFLAKVEHQWDQKIVNTRTNKAIEQVAQFIPAFANATVGSNPMYGAQQIPGQDPTLRVADVTFDQHNYARCEIVKASAAISAAETIVENLCGLGLIANDMNAKQVFSLTDALSAQQIAEQADKLAKERGYPLALARRNNPSVTNSC</sequence>
<dbReference type="PANTHER" id="PTHR13847">
    <property type="entry name" value="SARCOSINE DEHYDROGENASE-RELATED"/>
    <property type="match status" value="1"/>
</dbReference>
<gene>
    <name evidence="3" type="ORF">C2869_00890</name>
</gene>
<dbReference type="OrthoDB" id="1401001at2"/>
<evidence type="ECO:0000256" key="1">
    <source>
        <dbReference type="ARBA" id="ARBA00023002"/>
    </source>
</evidence>
<accession>A0A2S0VLK0</accession>
<evidence type="ECO:0000259" key="2">
    <source>
        <dbReference type="Pfam" id="PF01266"/>
    </source>
</evidence>
<name>A0A2S0VLK0_9ALTE</name>
<keyword evidence="4" id="KW-1185">Reference proteome</keyword>
<proteinExistence type="predicted"/>
<dbReference type="Proteomes" id="UP000244441">
    <property type="component" value="Chromosome"/>
</dbReference>
<dbReference type="RefSeq" id="WP_108601161.1">
    <property type="nucleotide sequence ID" value="NZ_CP026604.1"/>
</dbReference>
<dbReference type="InterPro" id="IPR036188">
    <property type="entry name" value="FAD/NAD-bd_sf"/>
</dbReference>
<dbReference type="PANTHER" id="PTHR13847:SF289">
    <property type="entry name" value="GLYCINE OXIDASE"/>
    <property type="match status" value="1"/>
</dbReference>